<proteinExistence type="predicted"/>
<evidence type="ECO:0000313" key="2">
    <source>
        <dbReference type="EMBL" id="KAK3381963.1"/>
    </source>
</evidence>
<dbReference type="AlphaFoldDB" id="A0AAE0NI68"/>
<dbReference type="Proteomes" id="UP001285441">
    <property type="component" value="Unassembled WGS sequence"/>
</dbReference>
<name>A0AAE0NI68_9PEZI</name>
<feature type="compositionally biased region" description="Basic and acidic residues" evidence="1">
    <location>
        <begin position="151"/>
        <end position="163"/>
    </location>
</feature>
<evidence type="ECO:0008006" key="4">
    <source>
        <dbReference type="Google" id="ProtNLM"/>
    </source>
</evidence>
<reference evidence="2" key="1">
    <citation type="journal article" date="2023" name="Mol. Phylogenet. Evol.">
        <title>Genome-scale phylogeny and comparative genomics of the fungal order Sordariales.</title>
        <authorList>
            <person name="Hensen N."/>
            <person name="Bonometti L."/>
            <person name="Westerberg I."/>
            <person name="Brannstrom I.O."/>
            <person name="Guillou S."/>
            <person name="Cros-Aarteil S."/>
            <person name="Calhoun S."/>
            <person name="Haridas S."/>
            <person name="Kuo A."/>
            <person name="Mondo S."/>
            <person name="Pangilinan J."/>
            <person name="Riley R."/>
            <person name="LaButti K."/>
            <person name="Andreopoulos B."/>
            <person name="Lipzen A."/>
            <person name="Chen C."/>
            <person name="Yan M."/>
            <person name="Daum C."/>
            <person name="Ng V."/>
            <person name="Clum A."/>
            <person name="Steindorff A."/>
            <person name="Ohm R.A."/>
            <person name="Martin F."/>
            <person name="Silar P."/>
            <person name="Natvig D.O."/>
            <person name="Lalanne C."/>
            <person name="Gautier V."/>
            <person name="Ament-Velasquez S.L."/>
            <person name="Kruys A."/>
            <person name="Hutchinson M.I."/>
            <person name="Powell A.J."/>
            <person name="Barry K."/>
            <person name="Miller A.N."/>
            <person name="Grigoriev I.V."/>
            <person name="Debuchy R."/>
            <person name="Gladieux P."/>
            <person name="Hiltunen Thoren M."/>
            <person name="Johannesson H."/>
        </authorList>
    </citation>
    <scope>NUCLEOTIDE SEQUENCE</scope>
    <source>
        <strain evidence="2">CBS 232.78</strain>
    </source>
</reference>
<dbReference type="EMBL" id="JAULSW010000005">
    <property type="protein sequence ID" value="KAK3381963.1"/>
    <property type="molecule type" value="Genomic_DNA"/>
</dbReference>
<comment type="caution">
    <text evidence="2">The sequence shown here is derived from an EMBL/GenBank/DDBJ whole genome shotgun (WGS) entry which is preliminary data.</text>
</comment>
<evidence type="ECO:0000313" key="3">
    <source>
        <dbReference type="Proteomes" id="UP001285441"/>
    </source>
</evidence>
<organism evidence="2 3">
    <name type="scientific">Podospora didyma</name>
    <dbReference type="NCBI Taxonomy" id="330526"/>
    <lineage>
        <taxon>Eukaryota</taxon>
        <taxon>Fungi</taxon>
        <taxon>Dikarya</taxon>
        <taxon>Ascomycota</taxon>
        <taxon>Pezizomycotina</taxon>
        <taxon>Sordariomycetes</taxon>
        <taxon>Sordariomycetidae</taxon>
        <taxon>Sordariales</taxon>
        <taxon>Podosporaceae</taxon>
        <taxon>Podospora</taxon>
    </lineage>
</organism>
<feature type="region of interest" description="Disordered" evidence="1">
    <location>
        <begin position="1"/>
        <end position="26"/>
    </location>
</feature>
<reference evidence="2" key="2">
    <citation type="submission" date="2023-06" db="EMBL/GenBank/DDBJ databases">
        <authorList>
            <consortium name="Lawrence Berkeley National Laboratory"/>
            <person name="Haridas S."/>
            <person name="Hensen N."/>
            <person name="Bonometti L."/>
            <person name="Westerberg I."/>
            <person name="Brannstrom I.O."/>
            <person name="Guillou S."/>
            <person name="Cros-Aarteil S."/>
            <person name="Calhoun S."/>
            <person name="Kuo A."/>
            <person name="Mondo S."/>
            <person name="Pangilinan J."/>
            <person name="Riley R."/>
            <person name="LaButti K."/>
            <person name="Andreopoulos B."/>
            <person name="Lipzen A."/>
            <person name="Chen C."/>
            <person name="Yanf M."/>
            <person name="Daum C."/>
            <person name="Ng V."/>
            <person name="Clum A."/>
            <person name="Steindorff A."/>
            <person name="Ohm R."/>
            <person name="Martin F."/>
            <person name="Silar P."/>
            <person name="Natvig D."/>
            <person name="Lalanne C."/>
            <person name="Gautier V."/>
            <person name="Ament-velasquez S.L."/>
            <person name="Kruys A."/>
            <person name="Hutchinson M.I."/>
            <person name="Powell A.J."/>
            <person name="Barry K."/>
            <person name="Miller A.N."/>
            <person name="Grigoriev I.V."/>
            <person name="Debuchy R."/>
            <person name="Gladieux P."/>
            <person name="Thoren M.H."/>
            <person name="Johannesson H."/>
        </authorList>
    </citation>
    <scope>NUCLEOTIDE SEQUENCE</scope>
    <source>
        <strain evidence="2">CBS 232.78</strain>
    </source>
</reference>
<accession>A0AAE0NI68</accession>
<feature type="region of interest" description="Disordered" evidence="1">
    <location>
        <begin position="148"/>
        <end position="232"/>
    </location>
</feature>
<protein>
    <recommendedName>
        <fullName evidence="4">BZIP domain-containing protein</fullName>
    </recommendedName>
</protein>
<evidence type="ECO:0000256" key="1">
    <source>
        <dbReference type="SAM" id="MobiDB-lite"/>
    </source>
</evidence>
<gene>
    <name evidence="2" type="ORF">B0H63DRAFT_216863</name>
</gene>
<sequence length="280" mass="30992">MAEDQRQEPVSSAAARVRENQRRSRARHREFVEGLQIRIKEYERRGVEATLEMQRTARAVALENSRLRALLVSRGVSPNEIENFLSSFDDQLAHIMGDAPTTTTTVALPAQARCGPKPRRLSRNGNGSVDIRATRSRRSIDAAATMCHGMTDADHTEDDRFQSDDTIPMSDEPALFSDRNQEQTSSSGPFSSYSSSDTKDGLMTFTPQRHSRWQTERSTSPSLSPTASGSPMEMSCTIAASIIVSMQRGQTETRAREALGCKGTRDCLVKNTAVFQFLDG</sequence>
<feature type="compositionally biased region" description="Polar residues" evidence="1">
    <location>
        <begin position="216"/>
        <end position="229"/>
    </location>
</feature>
<dbReference type="PANTHER" id="PTHR42070:SF1">
    <property type="entry name" value="FILAMENT ASSOCIATED PROTEIN, PUTATIVE (AFU_ORTHOLOGUE AFUA_8G06630)-RELATED"/>
    <property type="match status" value="1"/>
</dbReference>
<feature type="compositionally biased region" description="Low complexity" evidence="1">
    <location>
        <begin position="185"/>
        <end position="196"/>
    </location>
</feature>
<dbReference type="CDD" id="cd14688">
    <property type="entry name" value="bZIP_YAP"/>
    <property type="match status" value="1"/>
</dbReference>
<keyword evidence="3" id="KW-1185">Reference proteome</keyword>
<dbReference type="PANTHER" id="PTHR42070">
    <property type="entry name" value="FILAMENT ASSOCIATED PROTEIN, PUTATIVE (AFU_ORTHOLOGUE AFUA_8G06630)-RELATED"/>
    <property type="match status" value="1"/>
</dbReference>